<evidence type="ECO:0000256" key="3">
    <source>
        <dbReference type="ARBA" id="ARBA00023163"/>
    </source>
</evidence>
<dbReference type="CDD" id="cd06170">
    <property type="entry name" value="LuxR_C_like"/>
    <property type="match status" value="1"/>
</dbReference>
<dbReference type="SMART" id="SM00421">
    <property type="entry name" value="HTH_LUXR"/>
    <property type="match status" value="1"/>
</dbReference>
<keyword evidence="8" id="KW-1185">Reference proteome</keyword>
<dbReference type="EMBL" id="JACDXW010000001">
    <property type="protein sequence ID" value="MCB5362426.1"/>
    <property type="molecule type" value="Genomic_DNA"/>
</dbReference>
<dbReference type="Gene3D" id="1.10.10.10">
    <property type="entry name" value="Winged helix-like DNA-binding domain superfamily/Winged helix DNA-binding domain"/>
    <property type="match status" value="1"/>
</dbReference>
<keyword evidence="2" id="KW-0238">DNA-binding</keyword>
<dbReference type="SMART" id="SM00448">
    <property type="entry name" value="REC"/>
    <property type="match status" value="1"/>
</dbReference>
<dbReference type="InterPro" id="IPR011006">
    <property type="entry name" value="CheY-like_superfamily"/>
</dbReference>
<evidence type="ECO:0000313" key="7">
    <source>
        <dbReference type="EMBL" id="MCB5362426.1"/>
    </source>
</evidence>
<gene>
    <name evidence="7" type="ORF">H0484_01480</name>
</gene>
<comment type="caution">
    <text evidence="7">The sequence shown here is derived from an EMBL/GenBank/DDBJ whole genome shotgun (WGS) entry which is preliminary data.</text>
</comment>
<evidence type="ECO:0000259" key="5">
    <source>
        <dbReference type="PROSITE" id="PS50043"/>
    </source>
</evidence>
<dbReference type="PROSITE" id="PS50043">
    <property type="entry name" value="HTH_LUXR_2"/>
    <property type="match status" value="1"/>
</dbReference>
<dbReference type="InterPro" id="IPR000792">
    <property type="entry name" value="Tscrpt_reg_LuxR_C"/>
</dbReference>
<accession>A0ABS8C8S5</accession>
<dbReference type="InterPro" id="IPR016032">
    <property type="entry name" value="Sig_transdc_resp-reg_C-effctor"/>
</dbReference>
<dbReference type="InterPro" id="IPR001789">
    <property type="entry name" value="Sig_transdc_resp-reg_receiver"/>
</dbReference>
<dbReference type="PANTHER" id="PTHR44688">
    <property type="entry name" value="DNA-BINDING TRANSCRIPTIONAL ACTIVATOR DEVR_DOSR"/>
    <property type="match status" value="1"/>
</dbReference>
<dbReference type="RefSeq" id="WP_226952662.1">
    <property type="nucleotide sequence ID" value="NZ_JACDXW010000001.1"/>
</dbReference>
<protein>
    <submittedName>
        <fullName evidence="7">Response regulator transcription factor</fullName>
    </submittedName>
</protein>
<feature type="modified residue" description="4-aspartylphosphate" evidence="4">
    <location>
        <position position="55"/>
    </location>
</feature>
<dbReference type="Gene3D" id="3.40.50.2300">
    <property type="match status" value="1"/>
</dbReference>
<dbReference type="Pfam" id="PF00072">
    <property type="entry name" value="Response_reg"/>
    <property type="match status" value="1"/>
</dbReference>
<evidence type="ECO:0000313" key="8">
    <source>
        <dbReference type="Proteomes" id="UP000776983"/>
    </source>
</evidence>
<proteinExistence type="predicted"/>
<dbReference type="Pfam" id="PF00196">
    <property type="entry name" value="GerE"/>
    <property type="match status" value="1"/>
</dbReference>
<evidence type="ECO:0000256" key="1">
    <source>
        <dbReference type="ARBA" id="ARBA00023015"/>
    </source>
</evidence>
<feature type="domain" description="HTH luxR-type" evidence="5">
    <location>
        <begin position="137"/>
        <end position="202"/>
    </location>
</feature>
<dbReference type="PRINTS" id="PR00038">
    <property type="entry name" value="HTHLUXR"/>
</dbReference>
<feature type="domain" description="Response regulatory" evidence="6">
    <location>
        <begin position="5"/>
        <end position="121"/>
    </location>
</feature>
<evidence type="ECO:0000259" key="6">
    <source>
        <dbReference type="PROSITE" id="PS50110"/>
    </source>
</evidence>
<evidence type="ECO:0000256" key="4">
    <source>
        <dbReference type="PROSITE-ProRule" id="PRU00169"/>
    </source>
</evidence>
<organism evidence="7 8">
    <name type="scientific">Mesopusillimonas faecipullorum</name>
    <dbReference type="NCBI Taxonomy" id="2755040"/>
    <lineage>
        <taxon>Bacteria</taxon>
        <taxon>Pseudomonadati</taxon>
        <taxon>Pseudomonadota</taxon>
        <taxon>Betaproteobacteria</taxon>
        <taxon>Burkholderiales</taxon>
        <taxon>Alcaligenaceae</taxon>
        <taxon>Mesopusillimonas</taxon>
    </lineage>
</organism>
<reference evidence="7 8" key="1">
    <citation type="submission" date="2020-07" db="EMBL/GenBank/DDBJ databases">
        <title>Pusillimonas sp. nov., isolated from poultry manure in Taiwan.</title>
        <authorList>
            <person name="Lin S.-Y."/>
            <person name="Tang Y.-S."/>
            <person name="Young C.-C."/>
        </authorList>
    </citation>
    <scope>NUCLEOTIDE SEQUENCE [LARGE SCALE GENOMIC DNA]</scope>
    <source>
        <strain evidence="7 8">CC-YST705</strain>
    </source>
</reference>
<dbReference type="CDD" id="cd17537">
    <property type="entry name" value="REC_FixJ"/>
    <property type="match status" value="1"/>
</dbReference>
<keyword evidence="3" id="KW-0804">Transcription</keyword>
<dbReference type="SUPFAM" id="SSF46894">
    <property type="entry name" value="C-terminal effector domain of the bipartite response regulators"/>
    <property type="match status" value="1"/>
</dbReference>
<dbReference type="PANTHER" id="PTHR44688:SF16">
    <property type="entry name" value="DNA-BINDING TRANSCRIPTIONAL ACTIVATOR DEVR_DOSR"/>
    <property type="match status" value="1"/>
</dbReference>
<keyword evidence="1" id="KW-0805">Transcription regulation</keyword>
<keyword evidence="4" id="KW-0597">Phosphoprotein</keyword>
<dbReference type="InterPro" id="IPR036388">
    <property type="entry name" value="WH-like_DNA-bd_sf"/>
</dbReference>
<name>A0ABS8C8S5_9BURK</name>
<dbReference type="PROSITE" id="PS50110">
    <property type="entry name" value="RESPONSE_REGULATORY"/>
    <property type="match status" value="1"/>
</dbReference>
<evidence type="ECO:0000256" key="2">
    <source>
        <dbReference type="ARBA" id="ARBA00023125"/>
    </source>
</evidence>
<dbReference type="Proteomes" id="UP000776983">
    <property type="component" value="Unassembled WGS sequence"/>
</dbReference>
<dbReference type="SUPFAM" id="SSF52172">
    <property type="entry name" value="CheY-like"/>
    <property type="match status" value="1"/>
</dbReference>
<sequence>MNTVQVYLVDDEADVTDALVWLLESVSIRSRAFTSAQAFLAEVRRAQGPACAVLDLRMPEMSGLELQRQLIAHGHDDIPLVFLTAHGDVPAAVNAMQAGAIDFVQKPFNPDSFLESIRRAMRLALQRHTQRSSEVHMRRLLAHLSSREIEVLRGLLDGLTSKELGKVLGISPKTVDVHRANVVRKMQVGSTTELVRMLGRDLPLPPSGAPVWQQER</sequence>